<organism evidence="1 2">
    <name type="scientific">Tanacetum coccineum</name>
    <dbReference type="NCBI Taxonomy" id="301880"/>
    <lineage>
        <taxon>Eukaryota</taxon>
        <taxon>Viridiplantae</taxon>
        <taxon>Streptophyta</taxon>
        <taxon>Embryophyta</taxon>
        <taxon>Tracheophyta</taxon>
        <taxon>Spermatophyta</taxon>
        <taxon>Magnoliopsida</taxon>
        <taxon>eudicotyledons</taxon>
        <taxon>Gunneridae</taxon>
        <taxon>Pentapetalae</taxon>
        <taxon>asterids</taxon>
        <taxon>campanulids</taxon>
        <taxon>Asterales</taxon>
        <taxon>Asteraceae</taxon>
        <taxon>Asteroideae</taxon>
        <taxon>Anthemideae</taxon>
        <taxon>Anthemidinae</taxon>
        <taxon>Tanacetum</taxon>
    </lineage>
</organism>
<comment type="caution">
    <text evidence="1">The sequence shown here is derived from an EMBL/GenBank/DDBJ whole genome shotgun (WGS) entry which is preliminary data.</text>
</comment>
<evidence type="ECO:0000313" key="1">
    <source>
        <dbReference type="EMBL" id="GJT76904.1"/>
    </source>
</evidence>
<proteinExistence type="predicted"/>
<reference evidence="1" key="2">
    <citation type="submission" date="2022-01" db="EMBL/GenBank/DDBJ databases">
        <authorList>
            <person name="Yamashiro T."/>
            <person name="Shiraishi A."/>
            <person name="Satake H."/>
            <person name="Nakayama K."/>
        </authorList>
    </citation>
    <scope>NUCLEOTIDE SEQUENCE</scope>
</reference>
<accession>A0ABQ5GNK0</accession>
<name>A0ABQ5GNK0_9ASTR</name>
<reference evidence="1" key="1">
    <citation type="journal article" date="2022" name="Int. J. Mol. Sci.">
        <title>Draft Genome of Tanacetum Coccineum: Genomic Comparison of Closely Related Tanacetum-Family Plants.</title>
        <authorList>
            <person name="Yamashiro T."/>
            <person name="Shiraishi A."/>
            <person name="Nakayama K."/>
            <person name="Satake H."/>
        </authorList>
    </citation>
    <scope>NUCLEOTIDE SEQUENCE</scope>
</reference>
<sequence length="112" mass="12272">MLLLKESSFNDDSAATTSLKVARHLLTFSWPPLLQATKVTRISPLLFLKYATILIEVLASLETGVNLSMTTAIGLVYLLKEISAVVIVRPLLGIGTPRWPLLKSDLLLLSLI</sequence>
<evidence type="ECO:0000313" key="2">
    <source>
        <dbReference type="Proteomes" id="UP001151760"/>
    </source>
</evidence>
<protein>
    <submittedName>
        <fullName evidence="1">Uncharacterized protein</fullName>
    </submittedName>
</protein>
<keyword evidence="2" id="KW-1185">Reference proteome</keyword>
<gene>
    <name evidence="1" type="ORF">Tco_1043629</name>
</gene>
<dbReference type="Proteomes" id="UP001151760">
    <property type="component" value="Unassembled WGS sequence"/>
</dbReference>
<dbReference type="EMBL" id="BQNB010018665">
    <property type="protein sequence ID" value="GJT76904.1"/>
    <property type="molecule type" value="Genomic_DNA"/>
</dbReference>